<feature type="transmembrane region" description="Helical" evidence="1">
    <location>
        <begin position="6"/>
        <end position="30"/>
    </location>
</feature>
<reference evidence="2" key="1">
    <citation type="submission" date="2023-10" db="EMBL/GenBank/DDBJ databases">
        <title>Genome assembly of Pristionchus species.</title>
        <authorList>
            <person name="Yoshida K."/>
            <person name="Sommer R.J."/>
        </authorList>
    </citation>
    <scope>NUCLEOTIDE SEQUENCE</scope>
    <source>
        <strain evidence="2">RS0144</strain>
    </source>
</reference>
<feature type="transmembrane region" description="Helical" evidence="1">
    <location>
        <begin position="42"/>
        <end position="66"/>
    </location>
</feature>
<evidence type="ECO:0000313" key="2">
    <source>
        <dbReference type="EMBL" id="GMS82128.1"/>
    </source>
</evidence>
<dbReference type="InterPro" id="IPR019428">
    <property type="entry name" value="7TM_GPCR_serpentine_rcpt_Str"/>
</dbReference>
<evidence type="ECO:0008006" key="4">
    <source>
        <dbReference type="Google" id="ProtNLM"/>
    </source>
</evidence>
<accession>A0AAV5SGG5</accession>
<keyword evidence="1" id="KW-0812">Transmembrane</keyword>
<dbReference type="PANTHER" id="PTHR45907:SF16">
    <property type="entry name" value="SERPENTINE RECEPTOR, CLASS J"/>
    <property type="match status" value="1"/>
</dbReference>
<dbReference type="PANTHER" id="PTHR45907">
    <property type="entry name" value="SERPENTINE RECEPTOR, CLASS J"/>
    <property type="match status" value="1"/>
</dbReference>
<dbReference type="Proteomes" id="UP001432027">
    <property type="component" value="Unassembled WGS sequence"/>
</dbReference>
<keyword evidence="1" id="KW-0472">Membrane</keyword>
<evidence type="ECO:0000256" key="1">
    <source>
        <dbReference type="SAM" id="Phobius"/>
    </source>
</evidence>
<dbReference type="AlphaFoldDB" id="A0AAV5SGG5"/>
<sequence>FDVFMVGSFVTGITLALLTLHLLSHAHYFVASPSSIALQRKLLIAHCAQISSVFQTFVPLVFVYIPFMGVNHAAFLNLPVLSIDSFPAWDAILIISVIGDYRAGLLSLIMPKKPTPATVPMSFMTTEASTAIV</sequence>
<proteinExistence type="predicted"/>
<feature type="non-terminal residue" evidence="2">
    <location>
        <position position="1"/>
    </location>
</feature>
<keyword evidence="1" id="KW-1133">Transmembrane helix</keyword>
<feature type="non-terminal residue" evidence="2">
    <location>
        <position position="133"/>
    </location>
</feature>
<comment type="caution">
    <text evidence="2">The sequence shown here is derived from an EMBL/GenBank/DDBJ whole genome shotgun (WGS) entry which is preliminary data.</text>
</comment>
<organism evidence="2 3">
    <name type="scientific">Pristionchus entomophagus</name>
    <dbReference type="NCBI Taxonomy" id="358040"/>
    <lineage>
        <taxon>Eukaryota</taxon>
        <taxon>Metazoa</taxon>
        <taxon>Ecdysozoa</taxon>
        <taxon>Nematoda</taxon>
        <taxon>Chromadorea</taxon>
        <taxon>Rhabditida</taxon>
        <taxon>Rhabditina</taxon>
        <taxon>Diplogasteromorpha</taxon>
        <taxon>Diplogasteroidea</taxon>
        <taxon>Neodiplogasteridae</taxon>
        <taxon>Pristionchus</taxon>
    </lineage>
</organism>
<name>A0AAV5SGG5_9BILA</name>
<dbReference type="InterPro" id="IPR019423">
    <property type="entry name" value="7TM_GPCR_serpentine_rcpt_Srj"/>
</dbReference>
<keyword evidence="3" id="KW-1185">Reference proteome</keyword>
<protein>
    <recommendedName>
        <fullName evidence="4">G protein-coupled receptor</fullName>
    </recommendedName>
</protein>
<evidence type="ECO:0000313" key="3">
    <source>
        <dbReference type="Proteomes" id="UP001432027"/>
    </source>
</evidence>
<dbReference type="Pfam" id="PF10326">
    <property type="entry name" value="7TM_GPCR_Str"/>
    <property type="match status" value="1"/>
</dbReference>
<gene>
    <name evidence="2" type="ORF">PENTCL1PPCAC_4303</name>
</gene>
<dbReference type="EMBL" id="BTSX01000001">
    <property type="protein sequence ID" value="GMS82128.1"/>
    <property type="molecule type" value="Genomic_DNA"/>
</dbReference>